<feature type="region of interest" description="Disordered" evidence="3">
    <location>
        <begin position="219"/>
        <end position="241"/>
    </location>
</feature>
<feature type="transmembrane region" description="Helical" evidence="4">
    <location>
        <begin position="90"/>
        <end position="113"/>
    </location>
</feature>
<sequence>GLQDPSPSYYYRVKYHIYCTCEFAFHSIFSFFFFLPPASSLPFFFLSFFLSFISSSFLLPFSFLSFFSFASPSSFPPSSFLPFSFLPPPSLPSIFPLLLPSLLAPSLFLPSIFYSSLLPLLSSSLLSSSFHFSFIFFLLPLLPPSFSLPFTLPPSSFHFSLIPSYLSFLPSFHFSFLPSFHSIPIPSLPSHKKAAQPHIDECKDISPISWRGSQFVQELSQGGDGHPPLRGSPTHPRATASQGVVEIARGTLAVLTASSACCSSGLGHQGAPATSPLVALQPGPAPTHPFCSPAPLQRCKRGRSEISGCSQIGALQAELRGIQKEALRGGGHAKSAAHRPLCLESLCQDEQRPGRPLPGRESGPGDGLHRRAMERYGGIDILVCNAAVNPFFGNMLDASEEVWDKILDINVKATALLINLVAPHMQKRGNGSIVIVSSVAGYMPFPNIGPYNVSKTALLGLTRNLAIELAPHIRVNCVAPGLIRTKFSAPFWQDENMENRALEVMRIWR</sequence>
<reference evidence="5" key="1">
    <citation type="submission" date="2025-08" db="UniProtKB">
        <authorList>
            <consortium name="Ensembl"/>
        </authorList>
    </citation>
    <scope>IDENTIFICATION</scope>
</reference>
<keyword evidence="6" id="KW-1185">Reference proteome</keyword>
<accession>A0A670ZYN9</accession>
<dbReference type="Pfam" id="PF00106">
    <property type="entry name" value="adh_short"/>
    <property type="match status" value="1"/>
</dbReference>
<keyword evidence="4" id="KW-1133">Transmembrane helix</keyword>
<evidence type="ECO:0000313" key="6">
    <source>
        <dbReference type="Proteomes" id="UP000472273"/>
    </source>
</evidence>
<evidence type="ECO:0000256" key="2">
    <source>
        <dbReference type="ARBA" id="ARBA00023002"/>
    </source>
</evidence>
<evidence type="ECO:0000256" key="3">
    <source>
        <dbReference type="SAM" id="MobiDB-lite"/>
    </source>
</evidence>
<organism evidence="5 6">
    <name type="scientific">Pseudonaja textilis</name>
    <name type="common">Eastern brown snake</name>
    <dbReference type="NCBI Taxonomy" id="8673"/>
    <lineage>
        <taxon>Eukaryota</taxon>
        <taxon>Metazoa</taxon>
        <taxon>Chordata</taxon>
        <taxon>Craniata</taxon>
        <taxon>Vertebrata</taxon>
        <taxon>Euteleostomi</taxon>
        <taxon>Lepidosauria</taxon>
        <taxon>Squamata</taxon>
        <taxon>Bifurcata</taxon>
        <taxon>Unidentata</taxon>
        <taxon>Episquamata</taxon>
        <taxon>Toxicofera</taxon>
        <taxon>Serpentes</taxon>
        <taxon>Colubroidea</taxon>
        <taxon>Elapidae</taxon>
        <taxon>Hydrophiinae</taxon>
        <taxon>Pseudonaja</taxon>
    </lineage>
</organism>
<gene>
    <name evidence="5" type="primary">LOC113448783</name>
</gene>
<name>A0A670ZYN9_PSETE</name>
<protein>
    <recommendedName>
        <fullName evidence="7">Dehydrogenase/reductase 2</fullName>
    </recommendedName>
</protein>
<evidence type="ECO:0000256" key="4">
    <source>
        <dbReference type="SAM" id="Phobius"/>
    </source>
</evidence>
<dbReference type="PRINTS" id="PR00081">
    <property type="entry name" value="GDHRDH"/>
</dbReference>
<evidence type="ECO:0000256" key="1">
    <source>
        <dbReference type="ARBA" id="ARBA00006484"/>
    </source>
</evidence>
<dbReference type="GO" id="GO:0004090">
    <property type="term" value="F:carbonyl reductase (NADPH) activity"/>
    <property type="evidence" value="ECO:0007669"/>
    <property type="project" value="TreeGrafter"/>
</dbReference>
<dbReference type="InterPro" id="IPR036291">
    <property type="entry name" value="NAD(P)-bd_dom_sf"/>
</dbReference>
<dbReference type="Ensembl" id="ENSPTXT00000028782.1">
    <property type="protein sequence ID" value="ENSPTXP00000027930.1"/>
    <property type="gene ID" value="ENSPTXG00000019208.1"/>
</dbReference>
<keyword evidence="4" id="KW-0472">Membrane</keyword>
<feature type="region of interest" description="Disordered" evidence="3">
    <location>
        <begin position="350"/>
        <end position="369"/>
    </location>
</feature>
<dbReference type="PANTHER" id="PTHR43943">
    <property type="entry name" value="DEHYDROGENASE/REDUCTASE (SDR FAMILY) MEMBER 4"/>
    <property type="match status" value="1"/>
</dbReference>
<proteinExistence type="inferred from homology"/>
<dbReference type="PROSITE" id="PS00061">
    <property type="entry name" value="ADH_SHORT"/>
    <property type="match status" value="1"/>
</dbReference>
<dbReference type="InterPro" id="IPR020904">
    <property type="entry name" value="Sc_DH/Rdtase_CS"/>
</dbReference>
<dbReference type="Proteomes" id="UP000472273">
    <property type="component" value="Unplaced"/>
</dbReference>
<dbReference type="SUPFAM" id="SSF51735">
    <property type="entry name" value="NAD(P)-binding Rossmann-fold domains"/>
    <property type="match status" value="1"/>
</dbReference>
<dbReference type="Gene3D" id="3.40.50.720">
    <property type="entry name" value="NAD(P)-binding Rossmann-like Domain"/>
    <property type="match status" value="1"/>
</dbReference>
<comment type="similarity">
    <text evidence="1">Belongs to the short-chain dehydrogenases/reductases (SDR) family.</text>
</comment>
<dbReference type="InterPro" id="IPR002347">
    <property type="entry name" value="SDR_fam"/>
</dbReference>
<keyword evidence="2" id="KW-0560">Oxidoreductase</keyword>
<feature type="transmembrane region" description="Helical" evidence="4">
    <location>
        <begin position="15"/>
        <end position="36"/>
    </location>
</feature>
<keyword evidence="4" id="KW-0812">Transmembrane</keyword>
<feature type="transmembrane region" description="Helical" evidence="4">
    <location>
        <begin position="120"/>
        <end position="142"/>
    </location>
</feature>
<evidence type="ECO:0008006" key="7">
    <source>
        <dbReference type="Google" id="ProtNLM"/>
    </source>
</evidence>
<feature type="transmembrane region" description="Helical" evidence="4">
    <location>
        <begin position="43"/>
        <end position="70"/>
    </location>
</feature>
<dbReference type="PRINTS" id="PR00080">
    <property type="entry name" value="SDRFAMILY"/>
</dbReference>
<reference evidence="5" key="2">
    <citation type="submission" date="2025-09" db="UniProtKB">
        <authorList>
            <consortium name="Ensembl"/>
        </authorList>
    </citation>
    <scope>IDENTIFICATION</scope>
</reference>
<evidence type="ECO:0000313" key="5">
    <source>
        <dbReference type="Ensembl" id="ENSPTXP00000027930.1"/>
    </source>
</evidence>
<dbReference type="GeneTree" id="ENSGT00940000158919"/>
<dbReference type="AlphaFoldDB" id="A0A670ZYN9"/>
<dbReference type="PANTHER" id="PTHR43943:SF2">
    <property type="entry name" value="DEHYDROGENASE_REDUCTASE 4"/>
    <property type="match status" value="1"/>
</dbReference>